<dbReference type="Proteomes" id="UP001341840">
    <property type="component" value="Unassembled WGS sequence"/>
</dbReference>
<proteinExistence type="predicted"/>
<comment type="caution">
    <text evidence="2">The sequence shown here is derived from an EMBL/GenBank/DDBJ whole genome shotgun (WGS) entry which is preliminary data.</text>
</comment>
<feature type="transmembrane region" description="Helical" evidence="1">
    <location>
        <begin position="77"/>
        <end position="96"/>
    </location>
</feature>
<name>A0ABU6YSE1_9FABA</name>
<reference evidence="2 3" key="1">
    <citation type="journal article" date="2023" name="Plants (Basel)">
        <title>Bridging the Gap: Combining Genomics and Transcriptomics Approaches to Understand Stylosanthes scabra, an Orphan Legume from the Brazilian Caatinga.</title>
        <authorList>
            <person name="Ferreira-Neto J.R.C."/>
            <person name="da Silva M.D."/>
            <person name="Binneck E."/>
            <person name="de Melo N.F."/>
            <person name="da Silva R.H."/>
            <person name="de Melo A.L.T.M."/>
            <person name="Pandolfi V."/>
            <person name="Bustamante F.O."/>
            <person name="Brasileiro-Vidal A.C."/>
            <person name="Benko-Iseppon A.M."/>
        </authorList>
    </citation>
    <scope>NUCLEOTIDE SEQUENCE [LARGE SCALE GENOMIC DNA]</scope>
    <source>
        <tissue evidence="2">Leaves</tissue>
    </source>
</reference>
<dbReference type="EMBL" id="JASCZI010243091">
    <property type="protein sequence ID" value="MED6212662.1"/>
    <property type="molecule type" value="Genomic_DNA"/>
</dbReference>
<keyword evidence="1" id="KW-0472">Membrane</keyword>
<organism evidence="2 3">
    <name type="scientific">Stylosanthes scabra</name>
    <dbReference type="NCBI Taxonomy" id="79078"/>
    <lineage>
        <taxon>Eukaryota</taxon>
        <taxon>Viridiplantae</taxon>
        <taxon>Streptophyta</taxon>
        <taxon>Embryophyta</taxon>
        <taxon>Tracheophyta</taxon>
        <taxon>Spermatophyta</taxon>
        <taxon>Magnoliopsida</taxon>
        <taxon>eudicotyledons</taxon>
        <taxon>Gunneridae</taxon>
        <taxon>Pentapetalae</taxon>
        <taxon>rosids</taxon>
        <taxon>fabids</taxon>
        <taxon>Fabales</taxon>
        <taxon>Fabaceae</taxon>
        <taxon>Papilionoideae</taxon>
        <taxon>50 kb inversion clade</taxon>
        <taxon>dalbergioids sensu lato</taxon>
        <taxon>Dalbergieae</taxon>
        <taxon>Pterocarpus clade</taxon>
        <taxon>Stylosanthes</taxon>
    </lineage>
</organism>
<keyword evidence="3" id="KW-1185">Reference proteome</keyword>
<gene>
    <name evidence="2" type="ORF">PIB30_085634</name>
</gene>
<keyword evidence="1" id="KW-1133">Transmembrane helix</keyword>
<evidence type="ECO:0000256" key="1">
    <source>
        <dbReference type="SAM" id="Phobius"/>
    </source>
</evidence>
<evidence type="ECO:0000313" key="2">
    <source>
        <dbReference type="EMBL" id="MED6212662.1"/>
    </source>
</evidence>
<protein>
    <submittedName>
        <fullName evidence="2">Uncharacterized protein</fullName>
    </submittedName>
</protein>
<evidence type="ECO:0000313" key="3">
    <source>
        <dbReference type="Proteomes" id="UP001341840"/>
    </source>
</evidence>
<sequence>MQVSYLIDMLTQFSKEKHNQEYNNQKELHKAKQILEVNTQDLLDLEEEGYFLDDGEVGLKKMDMRGRSMKNLMLEEYLKLMLLLPLSLFLVSLLDVKMGRN</sequence>
<keyword evidence="1" id="KW-0812">Transmembrane</keyword>
<accession>A0ABU6YSE1</accession>